<reference evidence="1 2" key="1">
    <citation type="submission" date="2021-01" db="EMBL/GenBank/DDBJ databases">
        <title>Whole genome shotgun sequence of Cellulomonas oligotrophica NBRC 109435.</title>
        <authorList>
            <person name="Komaki H."/>
            <person name="Tamura T."/>
        </authorList>
    </citation>
    <scope>NUCLEOTIDE SEQUENCE [LARGE SCALE GENOMIC DNA]</scope>
    <source>
        <strain evidence="1 2">NBRC 109435</strain>
    </source>
</reference>
<proteinExistence type="predicted"/>
<keyword evidence="2" id="KW-1185">Reference proteome</keyword>
<evidence type="ECO:0000313" key="1">
    <source>
        <dbReference type="EMBL" id="GIG30842.1"/>
    </source>
</evidence>
<dbReference type="EMBL" id="BONN01000001">
    <property type="protein sequence ID" value="GIG30842.1"/>
    <property type="molecule type" value="Genomic_DNA"/>
</dbReference>
<gene>
    <name evidence="1" type="ORF">Col01nite_00010</name>
</gene>
<comment type="caution">
    <text evidence="1">The sequence shown here is derived from an EMBL/GenBank/DDBJ whole genome shotgun (WGS) entry which is preliminary data.</text>
</comment>
<dbReference type="Proteomes" id="UP000618382">
    <property type="component" value="Unassembled WGS sequence"/>
</dbReference>
<organism evidence="1 2">
    <name type="scientific">Cellulomonas oligotrophica</name>
    <dbReference type="NCBI Taxonomy" id="931536"/>
    <lineage>
        <taxon>Bacteria</taxon>
        <taxon>Bacillati</taxon>
        <taxon>Actinomycetota</taxon>
        <taxon>Actinomycetes</taxon>
        <taxon>Micrococcales</taxon>
        <taxon>Cellulomonadaceae</taxon>
        <taxon>Cellulomonas</taxon>
    </lineage>
</organism>
<accession>A0ABQ4D6A4</accession>
<evidence type="ECO:0000313" key="2">
    <source>
        <dbReference type="Proteomes" id="UP000618382"/>
    </source>
</evidence>
<protein>
    <submittedName>
        <fullName evidence="1">Uncharacterized protein</fullName>
    </submittedName>
</protein>
<sequence>MTQFSQMCARTGMFARTAEGAYRASVQLQQTLAYIDECEDAYGAEYTRCRTEDFREFGPPRMGAWFDAAPNNVARGAAEVFAWHAELGARFGWVDAPRLSPPDWERLVATASALQPTDGTWTRERVQSELPTASLVVDGIIYCYAPPQDDGRWLFADIVQPAGNPRLFPEAPLRSFRLPGPGPMYDRLALTPAGAALLASGY</sequence>
<name>A0ABQ4D6A4_9CELL</name>